<dbReference type="PANTHER" id="PTHR12086:SF12">
    <property type="entry name" value="EF-HAND DOMAIN-CONTAINING FAMILY MEMBER B"/>
    <property type="match status" value="1"/>
</dbReference>
<evidence type="ECO:0000256" key="1">
    <source>
        <dbReference type="ARBA" id="ARBA00004245"/>
    </source>
</evidence>
<keyword evidence="3" id="KW-0677">Repeat</keyword>
<dbReference type="Pfam" id="PF25325">
    <property type="entry name" value="EF-hand_EFHB_C"/>
    <property type="match status" value="1"/>
</dbReference>
<keyword evidence="2" id="KW-0963">Cytoplasm</keyword>
<comment type="subcellular location">
    <subcellularLocation>
        <location evidence="1">Cytoplasm</location>
        <location evidence="1">Cytoskeleton</location>
    </subcellularLocation>
</comment>
<protein>
    <recommendedName>
        <fullName evidence="5">EFHB C-terminal EF-hand domain-containing protein</fullName>
    </recommendedName>
</protein>
<dbReference type="InterPro" id="IPR040193">
    <property type="entry name" value="EFHC1/EFHC2/EFHB"/>
</dbReference>
<evidence type="ECO:0000256" key="2">
    <source>
        <dbReference type="ARBA" id="ARBA00022490"/>
    </source>
</evidence>
<accession>A0A8C0VXR2</accession>
<feature type="domain" description="EFHB C-terminal EF-hand" evidence="5">
    <location>
        <begin position="121"/>
        <end position="194"/>
    </location>
</feature>
<keyword evidence="4" id="KW-0206">Cytoskeleton</keyword>
<dbReference type="PANTHER" id="PTHR12086">
    <property type="entry name" value="EF-HAND DOMAIN C-TERMINAL CONTAINING PROTEIN"/>
    <property type="match status" value="1"/>
</dbReference>
<name>A0A8C0VXR2_CASCN</name>
<evidence type="ECO:0000313" key="6">
    <source>
        <dbReference type="Ensembl" id="ENSCCNP00000001909.1"/>
    </source>
</evidence>
<evidence type="ECO:0000259" key="5">
    <source>
        <dbReference type="Pfam" id="PF25325"/>
    </source>
</evidence>
<evidence type="ECO:0000256" key="3">
    <source>
        <dbReference type="ARBA" id="ARBA00022737"/>
    </source>
</evidence>
<organism evidence="6">
    <name type="scientific">Castor canadensis</name>
    <name type="common">American beaver</name>
    <dbReference type="NCBI Taxonomy" id="51338"/>
    <lineage>
        <taxon>Eukaryota</taxon>
        <taxon>Metazoa</taxon>
        <taxon>Chordata</taxon>
        <taxon>Craniata</taxon>
        <taxon>Vertebrata</taxon>
        <taxon>Euteleostomi</taxon>
        <taxon>Mammalia</taxon>
        <taxon>Eutheria</taxon>
        <taxon>Euarchontoglires</taxon>
        <taxon>Glires</taxon>
        <taxon>Rodentia</taxon>
        <taxon>Castorimorpha</taxon>
        <taxon>Castoridae</taxon>
        <taxon>Castor</taxon>
    </lineage>
</organism>
<evidence type="ECO:0000256" key="4">
    <source>
        <dbReference type="ARBA" id="ARBA00023212"/>
    </source>
</evidence>
<reference evidence="6" key="1">
    <citation type="submission" date="2023-09" db="UniProtKB">
        <authorList>
            <consortium name="Ensembl"/>
        </authorList>
    </citation>
    <scope>IDENTIFICATION</scope>
</reference>
<proteinExistence type="predicted"/>
<dbReference type="GO" id="GO:0005856">
    <property type="term" value="C:cytoskeleton"/>
    <property type="evidence" value="ECO:0007669"/>
    <property type="project" value="UniProtKB-SubCell"/>
</dbReference>
<gene>
    <name evidence="6" type="primary">LOC109674959</name>
</gene>
<dbReference type="AlphaFoldDB" id="A0A8C0VXR2"/>
<dbReference type="Ensembl" id="ENSCCNT00000002541.1">
    <property type="protein sequence ID" value="ENSCCNP00000001909.1"/>
    <property type="gene ID" value="ENSCCNG00000002107.1"/>
</dbReference>
<dbReference type="InterPro" id="IPR057428">
    <property type="entry name" value="EFHB_EF-hand_C"/>
</dbReference>
<sequence length="204" mass="23113">LLLEPYFQPNCFLFKGRMPDCAYPAVANVEESESTLLIKPEDIVFKEPGSSEKTLRTLLRPSDKVAKHHTTTSSEISAVVGAVPSLCYPIYGVPTVRSDIPAPRIRRVSDRTNYGEEGNAYSLLHPTIFAEKGVFERDFFKTRSKEEISEILCNIGVKLSEEEFENVWNLASKKHHRGEVCIENIRNVLDELQHADRLKCKSTM</sequence>